<accession>A0A8S9H1F8</accession>
<proteinExistence type="predicted"/>
<organism evidence="1 2">
    <name type="scientific">Brassica cretica</name>
    <name type="common">Mustard</name>
    <dbReference type="NCBI Taxonomy" id="69181"/>
    <lineage>
        <taxon>Eukaryota</taxon>
        <taxon>Viridiplantae</taxon>
        <taxon>Streptophyta</taxon>
        <taxon>Embryophyta</taxon>
        <taxon>Tracheophyta</taxon>
        <taxon>Spermatophyta</taxon>
        <taxon>Magnoliopsida</taxon>
        <taxon>eudicotyledons</taxon>
        <taxon>Gunneridae</taxon>
        <taxon>Pentapetalae</taxon>
        <taxon>rosids</taxon>
        <taxon>malvids</taxon>
        <taxon>Brassicales</taxon>
        <taxon>Brassicaceae</taxon>
        <taxon>Brassiceae</taxon>
        <taxon>Brassica</taxon>
    </lineage>
</organism>
<sequence length="49" mass="5417">MSSVSQVEENVAAVRELEDLGMDQETLSEVEAILEPVKNQTWPSGVDQK</sequence>
<name>A0A8S9H1F8_BRACR</name>
<evidence type="ECO:0000313" key="1">
    <source>
        <dbReference type="EMBL" id="KAF2550704.1"/>
    </source>
</evidence>
<comment type="caution">
    <text evidence="1">The sequence shown here is derived from an EMBL/GenBank/DDBJ whole genome shotgun (WGS) entry which is preliminary data.</text>
</comment>
<gene>
    <name evidence="1" type="ORF">F2Q68_00037770</name>
</gene>
<dbReference type="Proteomes" id="UP000712281">
    <property type="component" value="Unassembled WGS sequence"/>
</dbReference>
<protein>
    <submittedName>
        <fullName evidence="1">Uncharacterized protein</fullName>
    </submittedName>
</protein>
<dbReference type="AlphaFoldDB" id="A0A8S9H1F8"/>
<evidence type="ECO:0000313" key="2">
    <source>
        <dbReference type="Proteomes" id="UP000712281"/>
    </source>
</evidence>
<reference evidence="1" key="1">
    <citation type="submission" date="2019-12" db="EMBL/GenBank/DDBJ databases">
        <title>Genome sequencing and annotation of Brassica cretica.</title>
        <authorList>
            <person name="Studholme D.J."/>
            <person name="Sarris P.F."/>
        </authorList>
    </citation>
    <scope>NUCLEOTIDE SEQUENCE</scope>
    <source>
        <strain evidence="1">PFS-001/15</strain>
        <tissue evidence="1">Leaf</tissue>
    </source>
</reference>
<dbReference type="EMBL" id="QGKW02001988">
    <property type="protein sequence ID" value="KAF2550704.1"/>
    <property type="molecule type" value="Genomic_DNA"/>
</dbReference>